<name>A0ABQ8RVF5_PERAM</name>
<dbReference type="Proteomes" id="UP001148838">
    <property type="component" value="Unassembled WGS sequence"/>
</dbReference>
<organism evidence="1 2">
    <name type="scientific">Periplaneta americana</name>
    <name type="common">American cockroach</name>
    <name type="synonym">Blatta americana</name>
    <dbReference type="NCBI Taxonomy" id="6978"/>
    <lineage>
        <taxon>Eukaryota</taxon>
        <taxon>Metazoa</taxon>
        <taxon>Ecdysozoa</taxon>
        <taxon>Arthropoda</taxon>
        <taxon>Hexapoda</taxon>
        <taxon>Insecta</taxon>
        <taxon>Pterygota</taxon>
        <taxon>Neoptera</taxon>
        <taxon>Polyneoptera</taxon>
        <taxon>Dictyoptera</taxon>
        <taxon>Blattodea</taxon>
        <taxon>Blattoidea</taxon>
        <taxon>Blattidae</taxon>
        <taxon>Blattinae</taxon>
        <taxon>Periplaneta</taxon>
    </lineage>
</organism>
<accession>A0ABQ8RVF5</accession>
<gene>
    <name evidence="1" type="ORF">ANN_27894</name>
</gene>
<evidence type="ECO:0008006" key="3">
    <source>
        <dbReference type="Google" id="ProtNLM"/>
    </source>
</evidence>
<sequence length="149" mass="17496">MMDVIKMEHEIDPLAIERRNNTDIEEQKPLSEERNVLDLQVTGIKTECMDHSYDVKTEMTFDETPVPVHFVVVKSELKCDYYCLTSSHFVNYVSLHYKYRYTIELKIDCMDKSYDLKSEMTFDETSVPIDCSIVKSQVEVVQFMKCVGR</sequence>
<reference evidence="1 2" key="1">
    <citation type="journal article" date="2022" name="Allergy">
        <title>Genome assembly and annotation of Periplaneta americana reveal a comprehensive cockroach allergen profile.</title>
        <authorList>
            <person name="Wang L."/>
            <person name="Xiong Q."/>
            <person name="Saelim N."/>
            <person name="Wang L."/>
            <person name="Nong W."/>
            <person name="Wan A.T."/>
            <person name="Shi M."/>
            <person name="Liu X."/>
            <person name="Cao Q."/>
            <person name="Hui J.H.L."/>
            <person name="Sookrung N."/>
            <person name="Leung T.F."/>
            <person name="Tungtrongchitr A."/>
            <person name="Tsui S.K.W."/>
        </authorList>
    </citation>
    <scope>NUCLEOTIDE SEQUENCE [LARGE SCALE GENOMIC DNA]</scope>
    <source>
        <strain evidence="1">PWHHKU_190912</strain>
    </source>
</reference>
<dbReference type="EMBL" id="JAJSOF020000042">
    <property type="protein sequence ID" value="KAJ4425698.1"/>
    <property type="molecule type" value="Genomic_DNA"/>
</dbReference>
<protein>
    <recommendedName>
        <fullName evidence="3">SipL SPOCS domain-containing protein</fullName>
    </recommendedName>
</protein>
<evidence type="ECO:0000313" key="1">
    <source>
        <dbReference type="EMBL" id="KAJ4425698.1"/>
    </source>
</evidence>
<proteinExistence type="predicted"/>
<evidence type="ECO:0000313" key="2">
    <source>
        <dbReference type="Proteomes" id="UP001148838"/>
    </source>
</evidence>
<comment type="caution">
    <text evidence="1">The sequence shown here is derived from an EMBL/GenBank/DDBJ whole genome shotgun (WGS) entry which is preliminary data.</text>
</comment>
<keyword evidence="2" id="KW-1185">Reference proteome</keyword>